<sequence>MGALVGAKLWKHLSVVFKSLVKRVVMWTDSEICLYWIKSSATECKQFVSNRVVEIQDRVVPDRWFHCPGLENTADRLTRGVSAVSLKSDDLSWSGARWLKSPRFSGLTRLLRVTAYVLKFLGKLGGKSTQTGPLVAAEISEAEEFWVKQV</sequence>
<dbReference type="AlphaFoldDB" id="A0A4Y2DP47"/>
<comment type="caution">
    <text evidence="1">The sequence shown here is derived from an EMBL/GenBank/DDBJ whole genome shotgun (WGS) entry which is preliminary data.</text>
</comment>
<gene>
    <name evidence="1" type="ORF">AVEN_196496_1</name>
</gene>
<dbReference type="OrthoDB" id="6425443at2759"/>
<reference evidence="1 2" key="1">
    <citation type="journal article" date="2019" name="Sci. Rep.">
        <title>Orb-weaving spider Araneus ventricosus genome elucidates the spidroin gene catalogue.</title>
        <authorList>
            <person name="Kono N."/>
            <person name="Nakamura H."/>
            <person name="Ohtoshi R."/>
            <person name="Moran D.A.P."/>
            <person name="Shinohara A."/>
            <person name="Yoshida Y."/>
            <person name="Fujiwara M."/>
            <person name="Mori M."/>
            <person name="Tomita M."/>
            <person name="Arakawa K."/>
        </authorList>
    </citation>
    <scope>NUCLEOTIDE SEQUENCE [LARGE SCALE GENOMIC DNA]</scope>
</reference>
<dbReference type="PANTHER" id="PTHR22955:SF77">
    <property type="entry name" value="ASPARTIC PUTATIVE DOMAIN-CONTAINING PROTEIN-RELATED"/>
    <property type="match status" value="1"/>
</dbReference>
<name>A0A4Y2DP47_ARAVE</name>
<dbReference type="Proteomes" id="UP000499080">
    <property type="component" value="Unassembled WGS sequence"/>
</dbReference>
<keyword evidence="2" id="KW-1185">Reference proteome</keyword>
<accession>A0A4Y2DP47</accession>
<protein>
    <submittedName>
        <fullName evidence="1">Uncharacterized protein</fullName>
    </submittedName>
</protein>
<organism evidence="1 2">
    <name type="scientific">Araneus ventricosus</name>
    <name type="common">Orbweaver spider</name>
    <name type="synonym">Epeira ventricosa</name>
    <dbReference type="NCBI Taxonomy" id="182803"/>
    <lineage>
        <taxon>Eukaryota</taxon>
        <taxon>Metazoa</taxon>
        <taxon>Ecdysozoa</taxon>
        <taxon>Arthropoda</taxon>
        <taxon>Chelicerata</taxon>
        <taxon>Arachnida</taxon>
        <taxon>Araneae</taxon>
        <taxon>Araneomorphae</taxon>
        <taxon>Entelegynae</taxon>
        <taxon>Araneoidea</taxon>
        <taxon>Araneidae</taxon>
        <taxon>Araneus</taxon>
    </lineage>
</organism>
<evidence type="ECO:0000313" key="2">
    <source>
        <dbReference type="Proteomes" id="UP000499080"/>
    </source>
</evidence>
<proteinExistence type="predicted"/>
<evidence type="ECO:0000313" key="1">
    <source>
        <dbReference type="EMBL" id="GBM18613.1"/>
    </source>
</evidence>
<dbReference type="PANTHER" id="PTHR22955">
    <property type="entry name" value="RETROTRANSPOSON"/>
    <property type="match status" value="1"/>
</dbReference>
<dbReference type="EMBL" id="BGPR01090245">
    <property type="protein sequence ID" value="GBM18613.1"/>
    <property type="molecule type" value="Genomic_DNA"/>
</dbReference>